<keyword evidence="13" id="KW-1185">Reference proteome</keyword>
<evidence type="ECO:0000313" key="13">
    <source>
        <dbReference type="Proteomes" id="UP000202440"/>
    </source>
</evidence>
<dbReference type="GO" id="GO:0000103">
    <property type="term" value="P:sulfate assimilation"/>
    <property type="evidence" value="ECO:0007669"/>
    <property type="project" value="TreeGrafter"/>
</dbReference>
<gene>
    <name evidence="12" type="ORF">CHH28_04720</name>
</gene>
<evidence type="ECO:0000256" key="3">
    <source>
        <dbReference type="ARBA" id="ARBA00022475"/>
    </source>
</evidence>
<dbReference type="PANTHER" id="PTHR37468">
    <property type="entry name" value="SULFATE TRANSPORTER CYSZ"/>
    <property type="match status" value="1"/>
</dbReference>
<keyword evidence="3" id="KW-1003">Cell membrane</keyword>
<dbReference type="KEGG" id="bsan:CHH28_04720"/>
<evidence type="ECO:0000256" key="9">
    <source>
        <dbReference type="ARBA" id="ARBA00023136"/>
    </source>
</evidence>
<dbReference type="NCBIfam" id="NF003433">
    <property type="entry name" value="PRK04949.1"/>
    <property type="match status" value="1"/>
</dbReference>
<dbReference type="InterPro" id="IPR059112">
    <property type="entry name" value="CysZ/EI24"/>
</dbReference>
<keyword evidence="5" id="KW-0028">Amino-acid biosynthesis</keyword>
<keyword evidence="9 11" id="KW-0472">Membrane</keyword>
<keyword evidence="6 11" id="KW-0812">Transmembrane</keyword>
<evidence type="ECO:0000256" key="10">
    <source>
        <dbReference type="ARBA" id="ARBA00023192"/>
    </source>
</evidence>
<dbReference type="AlphaFoldDB" id="A0A222FG17"/>
<evidence type="ECO:0000256" key="11">
    <source>
        <dbReference type="SAM" id="Phobius"/>
    </source>
</evidence>
<comment type="subcellular location">
    <subcellularLocation>
        <location evidence="1">Membrane</location>
        <topology evidence="1">Multi-pass membrane protein</topology>
    </subcellularLocation>
</comment>
<feature type="transmembrane region" description="Helical" evidence="11">
    <location>
        <begin position="67"/>
        <end position="96"/>
    </location>
</feature>
<name>A0A222FG17_9GAMM</name>
<keyword evidence="4" id="KW-0997">Cell inner membrane</keyword>
<keyword evidence="10" id="KW-0198">Cysteine biosynthesis</keyword>
<feature type="transmembrane region" description="Helical" evidence="11">
    <location>
        <begin position="27"/>
        <end position="47"/>
    </location>
</feature>
<reference evidence="12 13" key="1">
    <citation type="submission" date="2017-07" db="EMBL/GenBank/DDBJ databases">
        <title>Annotated genome sequence of Bacterioplanes sanyensis isolated from Red Sea.</title>
        <authorList>
            <person name="Rehman Z.U."/>
        </authorList>
    </citation>
    <scope>NUCLEOTIDE SEQUENCE [LARGE SCALE GENOMIC DNA]</scope>
    <source>
        <strain evidence="12 13">NV9</strain>
    </source>
</reference>
<evidence type="ECO:0000256" key="7">
    <source>
        <dbReference type="ARBA" id="ARBA00022989"/>
    </source>
</evidence>
<sequence length="254" mass="28689">MKGNPFLGARYWLSGLSSLTQPGLRRYVALPLLLNIVLLSAGTWWGVQALDDATEWIVSSLPSWLEWLYWILMPLMVLAFMLVMAYFFSAVLMLIASPFNGLLSEKVEVQAGGQVPDEDIWPMVWRTLGRELTKMAYYLPRYFLLFIITLIPVVNVVSPLLWFLFGSWVLGLQYLDYSYDNHGVSFKQMRQQLAQRRITVMGLGAVVSVTLLVPILNWFVMSAAVIGATRLRMQHFTLPASQPSVGYAVKSSDG</sequence>
<dbReference type="InterPro" id="IPR050480">
    <property type="entry name" value="CysZ-like"/>
</dbReference>
<dbReference type="PANTHER" id="PTHR37468:SF1">
    <property type="entry name" value="SULFATE TRANSPORTER CYSZ"/>
    <property type="match status" value="1"/>
</dbReference>
<dbReference type="RefSeq" id="WP_094059224.1">
    <property type="nucleotide sequence ID" value="NZ_CP022530.1"/>
</dbReference>
<keyword evidence="2" id="KW-0813">Transport</keyword>
<evidence type="ECO:0000256" key="2">
    <source>
        <dbReference type="ARBA" id="ARBA00022448"/>
    </source>
</evidence>
<dbReference type="OrthoDB" id="5292355at2"/>
<keyword evidence="8" id="KW-0764">Sulfate transport</keyword>
<evidence type="ECO:0000256" key="5">
    <source>
        <dbReference type="ARBA" id="ARBA00022605"/>
    </source>
</evidence>
<dbReference type="Pfam" id="PF07264">
    <property type="entry name" value="EI24"/>
    <property type="match status" value="1"/>
</dbReference>
<feature type="transmembrane region" description="Helical" evidence="11">
    <location>
        <begin position="198"/>
        <end position="220"/>
    </location>
</feature>
<evidence type="ECO:0000256" key="6">
    <source>
        <dbReference type="ARBA" id="ARBA00022692"/>
    </source>
</evidence>
<organism evidence="12 13">
    <name type="scientific">Bacterioplanes sanyensis</name>
    <dbReference type="NCBI Taxonomy" id="1249553"/>
    <lineage>
        <taxon>Bacteria</taxon>
        <taxon>Pseudomonadati</taxon>
        <taxon>Pseudomonadota</taxon>
        <taxon>Gammaproteobacteria</taxon>
        <taxon>Oceanospirillales</taxon>
        <taxon>Oceanospirillaceae</taxon>
        <taxon>Bacterioplanes</taxon>
    </lineage>
</organism>
<keyword evidence="7 11" id="KW-1133">Transmembrane helix</keyword>
<evidence type="ECO:0000256" key="8">
    <source>
        <dbReference type="ARBA" id="ARBA00023032"/>
    </source>
</evidence>
<evidence type="ECO:0000256" key="1">
    <source>
        <dbReference type="ARBA" id="ARBA00004141"/>
    </source>
</evidence>
<dbReference type="GO" id="GO:0009675">
    <property type="term" value="F:high-affinity sulfate:proton symporter activity"/>
    <property type="evidence" value="ECO:0007669"/>
    <property type="project" value="TreeGrafter"/>
</dbReference>
<protein>
    <submittedName>
        <fullName evidence="12">Sulfate transporter CysZ</fullName>
    </submittedName>
</protein>
<accession>A0A222FG17</accession>
<dbReference type="Proteomes" id="UP000202440">
    <property type="component" value="Chromosome"/>
</dbReference>
<dbReference type="GO" id="GO:0019344">
    <property type="term" value="P:cysteine biosynthetic process"/>
    <property type="evidence" value="ECO:0007669"/>
    <property type="project" value="UniProtKB-KW"/>
</dbReference>
<dbReference type="GO" id="GO:0005886">
    <property type="term" value="C:plasma membrane"/>
    <property type="evidence" value="ECO:0007669"/>
    <property type="project" value="TreeGrafter"/>
</dbReference>
<proteinExistence type="predicted"/>
<dbReference type="EMBL" id="CP022530">
    <property type="protein sequence ID" value="ASP38025.1"/>
    <property type="molecule type" value="Genomic_DNA"/>
</dbReference>
<evidence type="ECO:0000256" key="4">
    <source>
        <dbReference type="ARBA" id="ARBA00022519"/>
    </source>
</evidence>
<feature type="transmembrane region" description="Helical" evidence="11">
    <location>
        <begin position="135"/>
        <end position="154"/>
    </location>
</feature>
<evidence type="ECO:0000313" key="12">
    <source>
        <dbReference type="EMBL" id="ASP38025.1"/>
    </source>
</evidence>